<dbReference type="Proteomes" id="UP000465607">
    <property type="component" value="Unassembled WGS sequence"/>
</dbReference>
<gene>
    <name evidence="2" type="ORF">DW703_16220</name>
    <name evidence="1" type="ORF">GKE44_09215</name>
</gene>
<dbReference type="Proteomes" id="UP000283501">
    <property type="component" value="Unassembled WGS sequence"/>
</dbReference>
<comment type="caution">
    <text evidence="2">The sequence shown here is derived from an EMBL/GenBank/DDBJ whole genome shotgun (WGS) entry which is preliminary data.</text>
</comment>
<sequence length="148" mass="17518">MHEYGCKGDKRYVVNLVLKGGMFLYTISNYEGRPTMDIDFMLRRMSNDVAGMERIMEKICQTDTRNDFIIMEVLGTRKITPEKKYKFDVILKRMTVLDIVWESRQIQSRMLHTLLMQLQMLFQQYLHSVHHSVLFRIVLSIQSTTSTT</sequence>
<reference evidence="1 4" key="2">
    <citation type="journal article" date="2019" name="Nat. Med.">
        <title>A library of human gut bacterial isolates paired with longitudinal multiomics data enables mechanistic microbiome research.</title>
        <authorList>
            <person name="Poyet M."/>
            <person name="Groussin M."/>
            <person name="Gibbons S.M."/>
            <person name="Avila-Pacheco J."/>
            <person name="Jiang X."/>
            <person name="Kearney S.M."/>
            <person name="Perrotta A.R."/>
            <person name="Berdy B."/>
            <person name="Zhao S."/>
            <person name="Lieberman T.D."/>
            <person name="Swanson P.K."/>
            <person name="Smith M."/>
            <person name="Roesemann S."/>
            <person name="Alexander J.E."/>
            <person name="Rich S.A."/>
            <person name="Livny J."/>
            <person name="Vlamakis H."/>
            <person name="Clish C."/>
            <person name="Bullock K."/>
            <person name="Deik A."/>
            <person name="Scott J."/>
            <person name="Pierce K.A."/>
            <person name="Xavier R.J."/>
            <person name="Alm E.J."/>
        </authorList>
    </citation>
    <scope>NUCLEOTIDE SEQUENCE [LARGE SCALE GENOMIC DNA]</scope>
    <source>
        <strain evidence="1 4">BIOML-A5</strain>
    </source>
</reference>
<accession>A0A414LW79</accession>
<dbReference type="AlphaFoldDB" id="A0A414LW79"/>
<evidence type="ECO:0008006" key="5">
    <source>
        <dbReference type="Google" id="ProtNLM"/>
    </source>
</evidence>
<evidence type="ECO:0000313" key="4">
    <source>
        <dbReference type="Proteomes" id="UP000465607"/>
    </source>
</evidence>
<protein>
    <recommendedName>
        <fullName evidence="5">Nucleotidyl transferase AbiEii/AbiGii toxin family protein</fullName>
    </recommendedName>
</protein>
<dbReference type="InterPro" id="IPR014942">
    <property type="entry name" value="AbiEii"/>
</dbReference>
<dbReference type="Pfam" id="PF08843">
    <property type="entry name" value="AbiEii"/>
    <property type="match status" value="1"/>
</dbReference>
<organism evidence="2 3">
    <name type="scientific">Agathobacter rectalis</name>
    <dbReference type="NCBI Taxonomy" id="39491"/>
    <lineage>
        <taxon>Bacteria</taxon>
        <taxon>Bacillati</taxon>
        <taxon>Bacillota</taxon>
        <taxon>Clostridia</taxon>
        <taxon>Lachnospirales</taxon>
        <taxon>Lachnospiraceae</taxon>
        <taxon>Agathobacter</taxon>
    </lineage>
</organism>
<name>A0A414LW79_9FIRM</name>
<reference evidence="2 3" key="1">
    <citation type="submission" date="2018-08" db="EMBL/GenBank/DDBJ databases">
        <title>A genome reference for cultivated species of the human gut microbiota.</title>
        <authorList>
            <person name="Zou Y."/>
            <person name="Xue W."/>
            <person name="Luo G."/>
        </authorList>
    </citation>
    <scope>NUCLEOTIDE SEQUENCE [LARGE SCALE GENOMIC DNA]</scope>
    <source>
        <strain evidence="2 3">AM26-2LB</strain>
    </source>
</reference>
<evidence type="ECO:0000313" key="2">
    <source>
        <dbReference type="EMBL" id="RHE98957.1"/>
    </source>
</evidence>
<proteinExistence type="predicted"/>
<evidence type="ECO:0000313" key="3">
    <source>
        <dbReference type="Proteomes" id="UP000283501"/>
    </source>
</evidence>
<dbReference type="EMBL" id="WKQV01000010">
    <property type="protein sequence ID" value="MSD27332.1"/>
    <property type="molecule type" value="Genomic_DNA"/>
</dbReference>
<dbReference type="EMBL" id="QSKY01000043">
    <property type="protein sequence ID" value="RHE98957.1"/>
    <property type="molecule type" value="Genomic_DNA"/>
</dbReference>
<evidence type="ECO:0000313" key="1">
    <source>
        <dbReference type="EMBL" id="MSD27332.1"/>
    </source>
</evidence>